<dbReference type="InterPro" id="IPR012334">
    <property type="entry name" value="Pectin_lyas_fold"/>
</dbReference>
<dbReference type="RefSeq" id="WP_168737194.1">
    <property type="nucleotide sequence ID" value="NZ_JABAHZ010000001.1"/>
</dbReference>
<feature type="domain" description="Right handed beta helix" evidence="1">
    <location>
        <begin position="240"/>
        <end position="372"/>
    </location>
</feature>
<dbReference type="Pfam" id="PF13229">
    <property type="entry name" value="Beta_helix"/>
    <property type="match status" value="1"/>
</dbReference>
<protein>
    <submittedName>
        <fullName evidence="2">Right-handed parallel beta-helix repeat-containing protein</fullName>
    </submittedName>
</protein>
<sequence>MITAESCNKAQLDQLKPSTPTDTVATTAPITGKEYILVPDAAGHLVVDGSIYKGGDVISLKGNFAAVVFNNLRGSAGSPIIVRNATGTVTTIGNPTWNGGSWATALSFSDCHYVKVGGQSSKSNFVVSGSTQSSRQAYFNVALAKHSDNFEVSNITIQNGGTGLWAKTEVVASDATTQYPNSYMENLLIHDVSISGTFNEAMYIGHTATYWDMTTNAPYYGAPSGFTSGQQYAQPIKWRNVKIYNNSVSGSGADGIQTSAIDGLEVYGNEVTNWATKHGSADAGGILIGGRTTNTNVHDNYVHDGWGELCQFYGSGENGATHIIKNNLFRDNQLDGVSLRGTNNAVVQIVNNTIARIGGVGIRINGYLGMTAPQVVNSNAIIQPRTTGGTIYPNAYIYTENGGTVTEGTGGYANAKLPTVDSALVDINNYYMPMAGSPLLSIGYKK</sequence>
<name>A0A847SKB6_9BACT</name>
<dbReference type="Proteomes" id="UP000552864">
    <property type="component" value="Unassembled WGS sequence"/>
</dbReference>
<reference evidence="2 3" key="1">
    <citation type="submission" date="2020-04" db="EMBL/GenBank/DDBJ databases">
        <authorList>
            <person name="Yin C."/>
        </authorList>
    </citation>
    <scope>NUCLEOTIDE SEQUENCE [LARGE SCALE GENOMIC DNA]</scope>
    <source>
        <strain evidence="2 3">Ak56</strain>
    </source>
</reference>
<dbReference type="EMBL" id="JABAHZ010000001">
    <property type="protein sequence ID" value="NLR77826.1"/>
    <property type="molecule type" value="Genomic_DNA"/>
</dbReference>
<organism evidence="2 3">
    <name type="scientific">Chitinophaga eiseniae</name>
    <dbReference type="NCBI Taxonomy" id="634771"/>
    <lineage>
        <taxon>Bacteria</taxon>
        <taxon>Pseudomonadati</taxon>
        <taxon>Bacteroidota</taxon>
        <taxon>Chitinophagia</taxon>
        <taxon>Chitinophagales</taxon>
        <taxon>Chitinophagaceae</taxon>
        <taxon>Chitinophaga</taxon>
    </lineage>
</organism>
<dbReference type="AlphaFoldDB" id="A0A847SKB6"/>
<evidence type="ECO:0000259" key="1">
    <source>
        <dbReference type="Pfam" id="PF13229"/>
    </source>
</evidence>
<dbReference type="SUPFAM" id="SSF51126">
    <property type="entry name" value="Pectin lyase-like"/>
    <property type="match status" value="1"/>
</dbReference>
<dbReference type="InterPro" id="IPR006626">
    <property type="entry name" value="PbH1"/>
</dbReference>
<evidence type="ECO:0000313" key="3">
    <source>
        <dbReference type="Proteomes" id="UP000552864"/>
    </source>
</evidence>
<accession>A0A847SKB6</accession>
<comment type="caution">
    <text evidence="2">The sequence shown here is derived from an EMBL/GenBank/DDBJ whole genome shotgun (WGS) entry which is preliminary data.</text>
</comment>
<keyword evidence="3" id="KW-1185">Reference proteome</keyword>
<dbReference type="SMART" id="SM00710">
    <property type="entry name" value="PbH1"/>
    <property type="match status" value="6"/>
</dbReference>
<gene>
    <name evidence="2" type="ORF">HGH91_04270</name>
</gene>
<dbReference type="Gene3D" id="2.160.20.10">
    <property type="entry name" value="Single-stranded right-handed beta-helix, Pectin lyase-like"/>
    <property type="match status" value="1"/>
</dbReference>
<dbReference type="InterPro" id="IPR039448">
    <property type="entry name" value="Beta_helix"/>
</dbReference>
<evidence type="ECO:0000313" key="2">
    <source>
        <dbReference type="EMBL" id="NLR77826.1"/>
    </source>
</evidence>
<dbReference type="InterPro" id="IPR011050">
    <property type="entry name" value="Pectin_lyase_fold/virulence"/>
</dbReference>
<proteinExistence type="predicted"/>